<evidence type="ECO:0008006" key="4">
    <source>
        <dbReference type="Google" id="ProtNLM"/>
    </source>
</evidence>
<keyword evidence="3" id="KW-1185">Reference proteome</keyword>
<feature type="transmembrane region" description="Helical" evidence="1">
    <location>
        <begin position="38"/>
        <end position="56"/>
    </location>
</feature>
<keyword evidence="1" id="KW-0812">Transmembrane</keyword>
<name>A0ABW3A4Y9_9ACTN</name>
<organism evidence="2 3">
    <name type="scientific">Micromonospora azadirachtae</name>
    <dbReference type="NCBI Taxonomy" id="1970735"/>
    <lineage>
        <taxon>Bacteria</taxon>
        <taxon>Bacillati</taxon>
        <taxon>Actinomycetota</taxon>
        <taxon>Actinomycetes</taxon>
        <taxon>Micromonosporales</taxon>
        <taxon>Micromonosporaceae</taxon>
        <taxon>Micromonospora</taxon>
    </lineage>
</organism>
<dbReference type="Proteomes" id="UP001597053">
    <property type="component" value="Unassembled WGS sequence"/>
</dbReference>
<dbReference type="EMBL" id="JBHTHM010001076">
    <property type="protein sequence ID" value="MFD0785952.1"/>
    <property type="molecule type" value="Genomic_DNA"/>
</dbReference>
<reference evidence="3" key="1">
    <citation type="journal article" date="2019" name="Int. J. Syst. Evol. Microbiol.">
        <title>The Global Catalogue of Microorganisms (GCM) 10K type strain sequencing project: providing services to taxonomists for standard genome sequencing and annotation.</title>
        <authorList>
            <consortium name="The Broad Institute Genomics Platform"/>
            <consortium name="The Broad Institute Genome Sequencing Center for Infectious Disease"/>
            <person name="Wu L."/>
            <person name="Ma J."/>
        </authorList>
    </citation>
    <scope>NUCLEOTIDE SEQUENCE [LARGE SCALE GENOMIC DNA]</scope>
    <source>
        <strain evidence="3">JCM 32148</strain>
    </source>
</reference>
<keyword evidence="1" id="KW-0472">Membrane</keyword>
<gene>
    <name evidence="2" type="ORF">ACFQZ8_18765</name>
</gene>
<evidence type="ECO:0000256" key="1">
    <source>
        <dbReference type="SAM" id="Phobius"/>
    </source>
</evidence>
<evidence type="ECO:0000313" key="3">
    <source>
        <dbReference type="Proteomes" id="UP001597053"/>
    </source>
</evidence>
<keyword evidence="1" id="KW-1133">Transmembrane helix</keyword>
<evidence type="ECO:0000313" key="2">
    <source>
        <dbReference type="EMBL" id="MFD0785952.1"/>
    </source>
</evidence>
<sequence>WVVGCAALAVGALWAIPAAFGGAGLAQAMLYAMDLAHTLVVVAGLAVGTALVRLGAAVRELTRRRPTGPGDVDSGLHVGAMPI</sequence>
<comment type="caution">
    <text evidence="2">The sequence shown here is derived from an EMBL/GenBank/DDBJ whole genome shotgun (WGS) entry which is preliminary data.</text>
</comment>
<accession>A0ABW3A4Y9</accession>
<feature type="non-terminal residue" evidence="2">
    <location>
        <position position="1"/>
    </location>
</feature>
<protein>
    <recommendedName>
        <fullName evidence="4">Copper resistance protein D</fullName>
    </recommendedName>
</protein>
<proteinExistence type="predicted"/>